<gene>
    <name evidence="1" type="ORF">B0181_05595</name>
    <name evidence="2" type="ORF">NCTC10293_01863</name>
</gene>
<sequence>MPNSKQDFSLKDARLTASAADFKPDDFTAWHKSRTRFGVWYALIDDAGVQHCQKMQAQFDKWLHHDYRRQFHITLFVNGFYVPNAQSFDEVDDTLITRQLAALHAQNLASFDVPSVGVGAFMNSLHLRLSYHHSFDVIRRTLAATHAEISPSEYVPHITLGLYRGRFLLDDVLSDICRTLTPQATFSVRALIFGSYDPCDLQGVLTPHFTLELS</sequence>
<organism evidence="1 3">
    <name type="scientific">Moraxella caviae</name>
    <dbReference type="NCBI Taxonomy" id="34060"/>
    <lineage>
        <taxon>Bacteria</taxon>
        <taxon>Pseudomonadati</taxon>
        <taxon>Pseudomonadota</taxon>
        <taxon>Gammaproteobacteria</taxon>
        <taxon>Moraxellales</taxon>
        <taxon>Moraxellaceae</taxon>
        <taxon>Moraxella</taxon>
    </lineage>
</organism>
<dbReference type="Pfam" id="PF13563">
    <property type="entry name" value="2_5_RNA_ligase2"/>
    <property type="match status" value="1"/>
</dbReference>
<dbReference type="OrthoDB" id="5540889at2"/>
<evidence type="ECO:0000313" key="3">
    <source>
        <dbReference type="Proteomes" id="UP000190435"/>
    </source>
</evidence>
<evidence type="ECO:0008006" key="5">
    <source>
        <dbReference type="Google" id="ProtNLM"/>
    </source>
</evidence>
<evidence type="ECO:0000313" key="4">
    <source>
        <dbReference type="Proteomes" id="UP000255279"/>
    </source>
</evidence>
<dbReference type="Proteomes" id="UP000190435">
    <property type="component" value="Unassembled WGS sequence"/>
</dbReference>
<dbReference type="EMBL" id="MUXU01000035">
    <property type="protein sequence ID" value="OOR89886.1"/>
    <property type="molecule type" value="Genomic_DNA"/>
</dbReference>
<name>A0A1T0A2A0_9GAMM</name>
<dbReference type="InterPro" id="IPR009097">
    <property type="entry name" value="Cyclic_Pdiesterase"/>
</dbReference>
<dbReference type="STRING" id="34060.B0181_05595"/>
<dbReference type="Gene3D" id="3.90.1140.10">
    <property type="entry name" value="Cyclic phosphodiesterase"/>
    <property type="match status" value="1"/>
</dbReference>
<reference evidence="1 3" key="1">
    <citation type="submission" date="2017-02" db="EMBL/GenBank/DDBJ databases">
        <title>Draft genome sequence of Moraxella caviae CCUG 355 type strain.</title>
        <authorList>
            <person name="Engstrom-Jakobsson H."/>
            <person name="Salva-Serra F."/>
            <person name="Thorell K."/>
            <person name="Gonzales-Siles L."/>
            <person name="Karlsson R."/>
            <person name="Boulund F."/>
            <person name="Engstrand L."/>
            <person name="Moore E."/>
        </authorList>
    </citation>
    <scope>NUCLEOTIDE SEQUENCE [LARGE SCALE GENOMIC DNA]</scope>
    <source>
        <strain evidence="1 3">CCUG 355</strain>
    </source>
</reference>
<accession>A0A1T0A2A0</accession>
<dbReference type="AlphaFoldDB" id="A0A1T0A2A0"/>
<proteinExistence type="predicted"/>
<keyword evidence="3" id="KW-1185">Reference proteome</keyword>
<evidence type="ECO:0000313" key="2">
    <source>
        <dbReference type="EMBL" id="STZ14271.1"/>
    </source>
</evidence>
<protein>
    <recommendedName>
        <fullName evidence="5">2'-5' RNA ligase</fullName>
    </recommendedName>
</protein>
<dbReference type="RefSeq" id="WP_078276526.1">
    <property type="nucleotide sequence ID" value="NZ_MUXU01000035.1"/>
</dbReference>
<dbReference type="EMBL" id="UGQE01000004">
    <property type="protein sequence ID" value="STZ14271.1"/>
    <property type="molecule type" value="Genomic_DNA"/>
</dbReference>
<dbReference type="Proteomes" id="UP000255279">
    <property type="component" value="Unassembled WGS sequence"/>
</dbReference>
<dbReference type="SUPFAM" id="SSF55144">
    <property type="entry name" value="LigT-like"/>
    <property type="match status" value="1"/>
</dbReference>
<evidence type="ECO:0000313" key="1">
    <source>
        <dbReference type="EMBL" id="OOR89886.1"/>
    </source>
</evidence>
<reference evidence="2 4" key="2">
    <citation type="submission" date="2018-06" db="EMBL/GenBank/DDBJ databases">
        <authorList>
            <consortium name="Pathogen Informatics"/>
            <person name="Doyle S."/>
        </authorList>
    </citation>
    <scope>NUCLEOTIDE SEQUENCE [LARGE SCALE GENOMIC DNA]</scope>
    <source>
        <strain evidence="2 4">NCTC10293</strain>
    </source>
</reference>